<dbReference type="Proteomes" id="UP000192074">
    <property type="component" value="Unassembled WGS sequence"/>
</dbReference>
<sequence>MAEIHDDMADNMAAEKAAHEAELRTLNRPTIPAGASTPWGRAQVSRQFADGIILHSTASHGGFHLAEKANSAVHALFRNDGEFYEEDCEWAKVAHAFPQLFTAHERRLADRTLRDYYPDAYERVTGVILNGSQSHIRDAQEFEKRHRHDWVVIAALNSDHQPGLVECIATLGGIRGEVGERRFMVPRSDYVIGRHGFVIDPLKHAPYDGPSSFVTWAARR</sequence>
<organism evidence="2 3">
    <name type="scientific">Agrobacterium tumefaciens str. B6</name>
    <dbReference type="NCBI Taxonomy" id="1183423"/>
    <lineage>
        <taxon>Bacteria</taxon>
        <taxon>Pseudomonadati</taxon>
        <taxon>Pseudomonadota</taxon>
        <taxon>Alphaproteobacteria</taxon>
        <taxon>Hyphomicrobiales</taxon>
        <taxon>Rhizobiaceae</taxon>
        <taxon>Rhizobium/Agrobacterium group</taxon>
        <taxon>Agrobacterium</taxon>
        <taxon>Agrobacterium tumefaciens complex</taxon>
    </lineage>
</organism>
<dbReference type="EMBL" id="FCNL01000042">
    <property type="protein sequence ID" value="CVI25336.1"/>
    <property type="molecule type" value="Genomic_DNA"/>
</dbReference>
<dbReference type="RefSeq" id="WP_080868870.1">
    <property type="nucleotide sequence ID" value="NZ_LT009760.1"/>
</dbReference>
<dbReference type="Pfam" id="PF22653">
    <property type="entry name" value="DUF7007"/>
    <property type="match status" value="1"/>
</dbReference>
<feature type="domain" description="DUF7007" evidence="1">
    <location>
        <begin position="33"/>
        <end position="146"/>
    </location>
</feature>
<proteinExistence type="predicted"/>
<comment type="caution">
    <text evidence="2">The sequence shown here is derived from an EMBL/GenBank/DDBJ whole genome shotgun (WGS) entry which is preliminary data.</text>
</comment>
<evidence type="ECO:0000313" key="3">
    <source>
        <dbReference type="Proteomes" id="UP000192074"/>
    </source>
</evidence>
<accession>A0A822VEX6</accession>
<name>A0A822VEX6_AGRTU</name>
<evidence type="ECO:0000313" key="2">
    <source>
        <dbReference type="EMBL" id="CVI25336.1"/>
    </source>
</evidence>
<dbReference type="AlphaFoldDB" id="A0A822VEX6"/>
<dbReference type="InterPro" id="IPR054276">
    <property type="entry name" value="DUF7007"/>
</dbReference>
<protein>
    <recommendedName>
        <fullName evidence="1">DUF7007 domain-containing protein</fullName>
    </recommendedName>
</protein>
<reference evidence="2 3" key="1">
    <citation type="submission" date="2016-01" db="EMBL/GenBank/DDBJ databases">
        <authorList>
            <person name="Regsiter A."/>
            <person name="william w."/>
        </authorList>
    </citation>
    <scope>NUCLEOTIDE SEQUENCE [LARGE SCALE GENOMIC DNA]</scope>
    <source>
        <strain evidence="2 3">B6</strain>
    </source>
</reference>
<evidence type="ECO:0000259" key="1">
    <source>
        <dbReference type="Pfam" id="PF22653"/>
    </source>
</evidence>
<gene>
    <name evidence="2" type="ORF">AGR4A_pAt30151</name>
</gene>